<sequence length="56" mass="5826">MNGIRKSMAVVTSVLLLGSIAACGSNKETAANDKAEIQSEAEDAIKGPIPKAVRNR</sequence>
<protein>
    <recommendedName>
        <fullName evidence="4">ABC transporter substrate-binding protein</fullName>
    </recommendedName>
</protein>
<proteinExistence type="predicted"/>
<feature type="chain" id="PRO_5044366909" description="ABC transporter substrate-binding protein" evidence="1">
    <location>
        <begin position="25"/>
        <end position="56"/>
    </location>
</feature>
<dbReference type="EMBL" id="CABWKB010000017">
    <property type="protein sequence ID" value="VWQ23042.1"/>
    <property type="molecule type" value="Genomic_DNA"/>
</dbReference>
<name>A0A0L0LSM1_BIFBR</name>
<gene>
    <name evidence="2" type="ORF">BIFLH24_01555</name>
</gene>
<dbReference type="AlphaFoldDB" id="A0A0L0LSM1"/>
<organism evidence="2 3">
    <name type="scientific">Bifidobacterium breve</name>
    <dbReference type="NCBI Taxonomy" id="1685"/>
    <lineage>
        <taxon>Bacteria</taxon>
        <taxon>Bacillati</taxon>
        <taxon>Actinomycetota</taxon>
        <taxon>Actinomycetes</taxon>
        <taxon>Bifidobacteriales</taxon>
        <taxon>Bifidobacteriaceae</taxon>
        <taxon>Bifidobacterium</taxon>
    </lineage>
</organism>
<dbReference type="PROSITE" id="PS51257">
    <property type="entry name" value="PROKAR_LIPOPROTEIN"/>
    <property type="match status" value="1"/>
</dbReference>
<evidence type="ECO:0008006" key="4">
    <source>
        <dbReference type="Google" id="ProtNLM"/>
    </source>
</evidence>
<accession>A0A0L0LSM1</accession>
<feature type="signal peptide" evidence="1">
    <location>
        <begin position="1"/>
        <end position="24"/>
    </location>
</feature>
<evidence type="ECO:0000313" key="3">
    <source>
        <dbReference type="Proteomes" id="UP000494173"/>
    </source>
</evidence>
<reference evidence="2 3" key="1">
    <citation type="submission" date="2019-10" db="EMBL/GenBank/DDBJ databases">
        <authorList>
            <consortium name="Melissa Lawson"/>
            <person name="O'neill I."/>
        </authorList>
    </citation>
    <scope>NUCLEOTIDE SEQUENCE [LARGE SCALE GENOMIC DNA]</scope>
    <source>
        <strain evidence="2">LH_24</strain>
    </source>
</reference>
<dbReference type="Proteomes" id="UP000494173">
    <property type="component" value="Unassembled WGS sequence"/>
</dbReference>
<evidence type="ECO:0000256" key="1">
    <source>
        <dbReference type="SAM" id="SignalP"/>
    </source>
</evidence>
<keyword evidence="1" id="KW-0732">Signal</keyword>
<evidence type="ECO:0000313" key="2">
    <source>
        <dbReference type="EMBL" id="VWQ23042.1"/>
    </source>
</evidence>
<comment type="caution">
    <text evidence="2">The sequence shown here is derived from an EMBL/GenBank/DDBJ whole genome shotgun (WGS) entry which is preliminary data.</text>
</comment>